<evidence type="ECO:0000313" key="2">
    <source>
        <dbReference type="EMBL" id="PQO47597.1"/>
    </source>
</evidence>
<keyword evidence="1" id="KW-1133">Transmembrane helix</keyword>
<keyword evidence="1" id="KW-0472">Membrane</keyword>
<dbReference type="AlphaFoldDB" id="A0A2S8GT46"/>
<proteinExistence type="predicted"/>
<feature type="transmembrane region" description="Helical" evidence="1">
    <location>
        <begin position="50"/>
        <end position="68"/>
    </location>
</feature>
<evidence type="ECO:0000313" key="3">
    <source>
        <dbReference type="Proteomes" id="UP000237819"/>
    </source>
</evidence>
<feature type="transmembrane region" description="Helical" evidence="1">
    <location>
        <begin position="12"/>
        <end position="30"/>
    </location>
</feature>
<dbReference type="EMBL" id="PUHZ01000004">
    <property type="protein sequence ID" value="PQO47597.1"/>
    <property type="molecule type" value="Genomic_DNA"/>
</dbReference>
<evidence type="ECO:0000256" key="1">
    <source>
        <dbReference type="SAM" id="Phobius"/>
    </source>
</evidence>
<feature type="transmembrane region" description="Helical" evidence="1">
    <location>
        <begin position="143"/>
        <end position="162"/>
    </location>
</feature>
<protein>
    <submittedName>
        <fullName evidence="2">Uncharacterized protein</fullName>
    </submittedName>
</protein>
<sequence length="175" mass="19559">MPHDRVDRPPRELVLWTVLVLIGLLGYVGVRVGRCIGRSSVFGESFAPAISVPIILLMLVMFLYRSVFCRVFHAITVHRIWLLPLLFGGFALLVIAADAPPPVKIGVVLTAALLTRLVYLEYQWQNYLLAHEILPQVGFTLRDVMWGIVGISIVLAGVRYGMLRTMYAPLESAPF</sequence>
<accession>A0A2S8GT46</accession>
<organism evidence="2 3">
    <name type="scientific">Blastopirellula marina</name>
    <dbReference type="NCBI Taxonomy" id="124"/>
    <lineage>
        <taxon>Bacteria</taxon>
        <taxon>Pseudomonadati</taxon>
        <taxon>Planctomycetota</taxon>
        <taxon>Planctomycetia</taxon>
        <taxon>Pirellulales</taxon>
        <taxon>Pirellulaceae</taxon>
        <taxon>Blastopirellula</taxon>
    </lineage>
</organism>
<keyword evidence="1" id="KW-0812">Transmembrane</keyword>
<feature type="transmembrane region" description="Helical" evidence="1">
    <location>
        <begin position="80"/>
        <end position="97"/>
    </location>
</feature>
<comment type="caution">
    <text evidence="2">The sequence shown here is derived from an EMBL/GenBank/DDBJ whole genome shotgun (WGS) entry which is preliminary data.</text>
</comment>
<reference evidence="2 3" key="1">
    <citation type="submission" date="2018-02" db="EMBL/GenBank/DDBJ databases">
        <title>Comparative genomes isolates from brazilian mangrove.</title>
        <authorList>
            <person name="Araujo J.E."/>
            <person name="Taketani R.G."/>
            <person name="Silva M.C.P."/>
            <person name="Loureco M.V."/>
            <person name="Andreote F.D."/>
        </authorList>
    </citation>
    <scope>NUCLEOTIDE SEQUENCE [LARGE SCALE GENOMIC DNA]</scope>
    <source>
        <strain evidence="2 3">Nap-Phe MGV</strain>
    </source>
</reference>
<name>A0A2S8GT46_9BACT</name>
<gene>
    <name evidence="2" type="ORF">C5Y93_02760</name>
</gene>
<dbReference type="Proteomes" id="UP000237819">
    <property type="component" value="Unassembled WGS sequence"/>
</dbReference>